<evidence type="ECO:0000256" key="1">
    <source>
        <dbReference type="SAM" id="SignalP"/>
    </source>
</evidence>
<comment type="caution">
    <text evidence="3">The sequence shown here is derived from an EMBL/GenBank/DDBJ whole genome shotgun (WGS) entry which is preliminary data.</text>
</comment>
<dbReference type="OrthoDB" id="614750at2"/>
<dbReference type="SUPFAM" id="SSF55486">
    <property type="entry name" value="Metalloproteases ('zincins'), catalytic domain"/>
    <property type="match status" value="1"/>
</dbReference>
<dbReference type="RefSeq" id="WP_136460134.1">
    <property type="nucleotide sequence ID" value="NZ_SRSF01000008.1"/>
</dbReference>
<dbReference type="Gene3D" id="3.40.390.10">
    <property type="entry name" value="Collagenase (Catalytic Domain)"/>
    <property type="match status" value="1"/>
</dbReference>
<dbReference type="Pfam" id="PF18962">
    <property type="entry name" value="Por_Secre_tail"/>
    <property type="match status" value="1"/>
</dbReference>
<evidence type="ECO:0000313" key="3">
    <source>
        <dbReference type="EMBL" id="THH36514.1"/>
    </source>
</evidence>
<keyword evidence="4" id="KW-1185">Reference proteome</keyword>
<dbReference type="InterPro" id="IPR024079">
    <property type="entry name" value="MetalloPept_cat_dom_sf"/>
</dbReference>
<organism evidence="3 4">
    <name type="scientific">Neolewinella litorea</name>
    <dbReference type="NCBI Taxonomy" id="2562452"/>
    <lineage>
        <taxon>Bacteria</taxon>
        <taxon>Pseudomonadati</taxon>
        <taxon>Bacteroidota</taxon>
        <taxon>Saprospiria</taxon>
        <taxon>Saprospirales</taxon>
        <taxon>Lewinellaceae</taxon>
        <taxon>Neolewinella</taxon>
    </lineage>
</organism>
<protein>
    <submittedName>
        <fullName evidence="3">T9SS type A sorting domain-containing protein</fullName>
    </submittedName>
</protein>
<evidence type="ECO:0000259" key="2">
    <source>
        <dbReference type="Pfam" id="PF18962"/>
    </source>
</evidence>
<feature type="chain" id="PRO_5020744347" evidence="1">
    <location>
        <begin position="17"/>
        <end position="410"/>
    </location>
</feature>
<sequence>MRYALLLLLICSTLRAQDAIDSSGHIITCFTRDTAFGAFQPPRAELLDGTAEITTTFNLVFTDSVPEAARRSMQFAADIWGSYLQSDVPIRVEVDWRDEKDDRLLASAGPSTIYRSFEGAVDPDVWYPVALAEAIVGEDLNETNEPDINVVVNSTANWNFSTDGRVPRNRIDLSTVFLHELGHGLGFLSSIDSTSDTSVSIGFNNRFIIYDLFLETPPGRSLVDATQFPSPSPELLAAVIERLDFVGDSAVAKNNGKLVPLFAPETFDVGSSVSHLDETVYRAGRPNALMTPSLAAGEAVHDPGPVTLGILFDLGWPLRFDLSTAVPEIVAGRLGIYPNPATDVVVLSLEEVLSPTVAILYGADGREVRRQNISGQFGQARVAVDNLPPGLYTLFVPDGARAFSGRVMVR</sequence>
<dbReference type="Proteomes" id="UP000308528">
    <property type="component" value="Unassembled WGS sequence"/>
</dbReference>
<feature type="domain" description="Secretion system C-terminal sorting" evidence="2">
    <location>
        <begin position="336"/>
        <end position="402"/>
    </location>
</feature>
<dbReference type="AlphaFoldDB" id="A0A4S4NAX2"/>
<gene>
    <name evidence="3" type="ORF">E4021_14705</name>
</gene>
<reference evidence="3 4" key="1">
    <citation type="submission" date="2019-04" db="EMBL/GenBank/DDBJ databases">
        <title>Lewinella litorea sp. nov., isolated from a marine sand.</title>
        <authorList>
            <person name="Yoon J.-H."/>
        </authorList>
    </citation>
    <scope>NUCLEOTIDE SEQUENCE [LARGE SCALE GENOMIC DNA]</scope>
    <source>
        <strain evidence="3 4">HSMS-39</strain>
    </source>
</reference>
<feature type="signal peptide" evidence="1">
    <location>
        <begin position="1"/>
        <end position="16"/>
    </location>
</feature>
<evidence type="ECO:0000313" key="4">
    <source>
        <dbReference type="Proteomes" id="UP000308528"/>
    </source>
</evidence>
<dbReference type="GO" id="GO:0008237">
    <property type="term" value="F:metallopeptidase activity"/>
    <property type="evidence" value="ECO:0007669"/>
    <property type="project" value="InterPro"/>
</dbReference>
<keyword evidence="1" id="KW-0732">Signal</keyword>
<name>A0A4S4NAX2_9BACT</name>
<accession>A0A4S4NAX2</accession>
<proteinExistence type="predicted"/>
<dbReference type="EMBL" id="SRSF01000008">
    <property type="protein sequence ID" value="THH36514.1"/>
    <property type="molecule type" value="Genomic_DNA"/>
</dbReference>
<dbReference type="InterPro" id="IPR026444">
    <property type="entry name" value="Secre_tail"/>
</dbReference>